<reference evidence="3" key="1">
    <citation type="journal article" date="2019" name="Int. J. Syst. Evol. Microbiol.">
        <title>The Global Catalogue of Microorganisms (GCM) 10K type strain sequencing project: providing services to taxonomists for standard genome sequencing and annotation.</title>
        <authorList>
            <consortium name="The Broad Institute Genomics Platform"/>
            <consortium name="The Broad Institute Genome Sequencing Center for Infectious Disease"/>
            <person name="Wu L."/>
            <person name="Ma J."/>
        </authorList>
    </citation>
    <scope>NUCLEOTIDE SEQUENCE [LARGE SCALE GENOMIC DNA]</scope>
    <source>
        <strain evidence="3">CGMCC 1.12778</strain>
    </source>
</reference>
<sequence length="80" mass="8589">MDEARVSRDQVIKAYDDLVTAVGTDAKARLDAVKLAANRFVAAVNDIPDNATLTQALDSLRDEAKNVQAALSDLVTEVQC</sequence>
<proteinExistence type="predicted"/>
<feature type="coiled-coil region" evidence="1">
    <location>
        <begin position="50"/>
        <end position="77"/>
    </location>
</feature>
<dbReference type="Proteomes" id="UP000643279">
    <property type="component" value="Unassembled WGS sequence"/>
</dbReference>
<evidence type="ECO:0000313" key="3">
    <source>
        <dbReference type="Proteomes" id="UP000643279"/>
    </source>
</evidence>
<evidence type="ECO:0000313" key="2">
    <source>
        <dbReference type="EMBL" id="GGI02719.1"/>
    </source>
</evidence>
<keyword evidence="3" id="KW-1185">Reference proteome</keyword>
<dbReference type="EMBL" id="BMFW01000050">
    <property type="protein sequence ID" value="GGI02719.1"/>
    <property type="molecule type" value="Genomic_DNA"/>
</dbReference>
<name>A0ABQ2AYV3_9MICC</name>
<gene>
    <name evidence="2" type="ORF">GCM10007170_45100</name>
</gene>
<keyword evidence="1" id="KW-0175">Coiled coil</keyword>
<organism evidence="2 3">
    <name type="scientific">Arthrobacter liuii</name>
    <dbReference type="NCBI Taxonomy" id="1476996"/>
    <lineage>
        <taxon>Bacteria</taxon>
        <taxon>Bacillati</taxon>
        <taxon>Actinomycetota</taxon>
        <taxon>Actinomycetes</taxon>
        <taxon>Micrococcales</taxon>
        <taxon>Micrococcaceae</taxon>
        <taxon>Arthrobacter</taxon>
    </lineage>
</organism>
<protein>
    <submittedName>
        <fullName evidence="2">Uncharacterized protein</fullName>
    </submittedName>
</protein>
<comment type="caution">
    <text evidence="2">The sequence shown here is derived from an EMBL/GenBank/DDBJ whole genome shotgun (WGS) entry which is preliminary data.</text>
</comment>
<accession>A0ABQ2AYV3</accession>
<evidence type="ECO:0000256" key="1">
    <source>
        <dbReference type="SAM" id="Coils"/>
    </source>
</evidence>